<organism evidence="1">
    <name type="scientific">freshwater metagenome</name>
    <dbReference type="NCBI Taxonomy" id="449393"/>
    <lineage>
        <taxon>unclassified sequences</taxon>
        <taxon>metagenomes</taxon>
        <taxon>ecological metagenomes</taxon>
    </lineage>
</organism>
<proteinExistence type="predicted"/>
<gene>
    <name evidence="1" type="ORF">UFOPK3495_00341</name>
</gene>
<sequence length="239" mass="26990">MFGKRASALRYLTVVTYGRTGSTALQAALNALPGVLVRGENYSALRGLETYVQAITETADRHHAKRPQHPWFGSAQLEPQHILEDQRRHVVEYVLRPGNDTKVLGFKEVRYEPGHFETYEVMLSYLLFLNKLFPGITYIINVREPQDAARSGWWPNHEDPIAALTQSRDWLLQAAADLNSILGSAQAQVLHYEDWQSNPEFLIETFKKIQLPGNDAGIRQAVASQLDHGTHAESDEQTN</sequence>
<reference evidence="1" key="1">
    <citation type="submission" date="2020-05" db="EMBL/GenBank/DDBJ databases">
        <authorList>
            <person name="Chiriac C."/>
            <person name="Salcher M."/>
            <person name="Ghai R."/>
            <person name="Kavagutti S V."/>
        </authorList>
    </citation>
    <scope>NUCLEOTIDE SEQUENCE</scope>
</reference>
<accession>A0A6J7F565</accession>
<protein>
    <submittedName>
        <fullName evidence="1">Unannotated protein</fullName>
    </submittedName>
</protein>
<dbReference type="EMBL" id="CAFBMC010000010">
    <property type="protein sequence ID" value="CAB4890676.1"/>
    <property type="molecule type" value="Genomic_DNA"/>
</dbReference>
<dbReference type="Pfam" id="PF13469">
    <property type="entry name" value="Sulfotransfer_3"/>
    <property type="match status" value="1"/>
</dbReference>
<dbReference type="SUPFAM" id="SSF52540">
    <property type="entry name" value="P-loop containing nucleoside triphosphate hydrolases"/>
    <property type="match status" value="1"/>
</dbReference>
<dbReference type="InterPro" id="IPR027417">
    <property type="entry name" value="P-loop_NTPase"/>
</dbReference>
<dbReference type="AlphaFoldDB" id="A0A6J7F565"/>
<name>A0A6J7F565_9ZZZZ</name>
<dbReference type="Gene3D" id="3.40.50.300">
    <property type="entry name" value="P-loop containing nucleotide triphosphate hydrolases"/>
    <property type="match status" value="1"/>
</dbReference>
<evidence type="ECO:0000313" key="1">
    <source>
        <dbReference type="EMBL" id="CAB4890676.1"/>
    </source>
</evidence>